<keyword evidence="10 14" id="KW-1133">Transmembrane helix</keyword>
<dbReference type="GeneID" id="90001308"/>
<keyword evidence="11 14" id="KW-0472">Membrane</keyword>
<feature type="compositionally biased region" description="Basic and acidic residues" evidence="13">
    <location>
        <begin position="275"/>
        <end position="287"/>
    </location>
</feature>
<evidence type="ECO:0000256" key="7">
    <source>
        <dbReference type="ARBA" id="ARBA00022771"/>
    </source>
</evidence>
<dbReference type="PANTHER" id="PTHR45977">
    <property type="entry name" value="TARGET OF ERK KINASE MPK-1"/>
    <property type="match status" value="1"/>
</dbReference>
<dbReference type="Gene3D" id="3.30.40.10">
    <property type="entry name" value="Zinc/RING finger domain, C3HC4 (zinc finger)"/>
    <property type="match status" value="1"/>
</dbReference>
<gene>
    <name evidence="17" type="ORF">PMZ80_007859</name>
</gene>
<name>A0ABR0RFT3_9EURO</name>
<keyword evidence="6" id="KW-0479">Metal-binding</keyword>
<sequence length="548" mass="60017">MGLFRSCTTLIAASLALATAVSAQTLIASNDTSEIPPYESSPRFWINGTDFTPFRIVPLGWYSQISQQNFLGIDIEGQLIHVDDTNANDFTSDAINYLSCDPEDYTGVLSPDDTFRMVATAQQSNSIVLYSTRASHCDASDLRQFHMANGIFSTLDPVLAATVANEIKNESSGKSAIIEPDRQSFMNDSNSSNQPYSGSRTQPGPTTAVAMIILYTITGIITALFVVIIVTGAIRAHRHPERYGPSNIVGRPRRTRAKGIGRAILDGIPIVKFGDKSETPENSKEVDIEMAPPASNTEQDNSKSATAELTEAGKDVTATGAVATNATNPDGTDEAGQLGCSICTEDFNKGEEVRVLPCNHKFHPECVDPWLLNVNGTCPLCRIDLRPKNEQQEQVEVETARQGSTATVDATGRRASALDSFIMAPPLAFRSDRDRRANTLAAGRRDTTAFAGLRSVASGTREDRIAALRRFRQQMRNRAEGNTETTAEQREHEEEQRGLTTRLRERFRIRTRRQGEEESTEAQGESSTSASRQHRQSVAGMPRGHWNT</sequence>
<feature type="domain" description="RING-type" evidence="16">
    <location>
        <begin position="340"/>
        <end position="382"/>
    </location>
</feature>
<comment type="catalytic activity">
    <reaction evidence="1">
        <text>S-ubiquitinyl-[E2 ubiquitin-conjugating enzyme]-L-cysteine + [acceptor protein]-L-lysine = [E2 ubiquitin-conjugating enzyme]-L-cysteine + N(6)-ubiquitinyl-[acceptor protein]-L-lysine.</text>
        <dbReference type="EC" id="2.3.2.27"/>
    </reaction>
</comment>
<evidence type="ECO:0000256" key="9">
    <source>
        <dbReference type="ARBA" id="ARBA00022833"/>
    </source>
</evidence>
<feature type="compositionally biased region" description="Polar residues" evidence="13">
    <location>
        <begin position="521"/>
        <end position="531"/>
    </location>
</feature>
<evidence type="ECO:0000256" key="14">
    <source>
        <dbReference type="SAM" id="Phobius"/>
    </source>
</evidence>
<reference evidence="17 18" key="1">
    <citation type="journal article" date="2023" name="Res Sq">
        <title>Genomic and morphological characterization of Knufia obscura isolated from the Mars 2020 spacecraft assembly facility.</title>
        <authorList>
            <person name="Chander A.M."/>
            <person name="Teixeira M.M."/>
            <person name="Singh N.K."/>
            <person name="Williams M.P."/>
            <person name="Parker C.W."/>
            <person name="Leo P."/>
            <person name="Stajich J.E."/>
            <person name="Torok T."/>
            <person name="Tighe S."/>
            <person name="Mason C.E."/>
            <person name="Venkateswaran K."/>
        </authorList>
    </citation>
    <scope>NUCLEOTIDE SEQUENCE [LARGE SCALE GENOMIC DNA]</scope>
    <source>
        <strain evidence="17 18">CCFEE 5817</strain>
    </source>
</reference>
<evidence type="ECO:0000256" key="11">
    <source>
        <dbReference type="ARBA" id="ARBA00023136"/>
    </source>
</evidence>
<protein>
    <recommendedName>
        <fullName evidence="3">RING-type E3 ubiquitin transferase</fullName>
        <ecNumber evidence="3">2.3.2.27</ecNumber>
    </recommendedName>
</protein>
<keyword evidence="15" id="KW-0732">Signal</keyword>
<evidence type="ECO:0000313" key="18">
    <source>
        <dbReference type="Proteomes" id="UP001334248"/>
    </source>
</evidence>
<dbReference type="EC" id="2.3.2.27" evidence="3"/>
<feature type="compositionally biased region" description="Low complexity" evidence="13">
    <location>
        <begin position="316"/>
        <end position="328"/>
    </location>
</feature>
<evidence type="ECO:0000256" key="3">
    <source>
        <dbReference type="ARBA" id="ARBA00012483"/>
    </source>
</evidence>
<evidence type="ECO:0000256" key="15">
    <source>
        <dbReference type="SAM" id="SignalP"/>
    </source>
</evidence>
<dbReference type="EMBL" id="JAVHJV010000010">
    <property type="protein sequence ID" value="KAK5939481.1"/>
    <property type="molecule type" value="Genomic_DNA"/>
</dbReference>
<keyword evidence="9" id="KW-0862">Zinc</keyword>
<keyword evidence="18" id="KW-1185">Reference proteome</keyword>
<evidence type="ECO:0000256" key="10">
    <source>
        <dbReference type="ARBA" id="ARBA00022989"/>
    </source>
</evidence>
<feature type="compositionally biased region" description="Basic and acidic residues" evidence="13">
    <location>
        <begin position="477"/>
        <end position="516"/>
    </location>
</feature>
<feature type="region of interest" description="Disordered" evidence="13">
    <location>
        <begin position="476"/>
        <end position="548"/>
    </location>
</feature>
<feature type="signal peptide" evidence="15">
    <location>
        <begin position="1"/>
        <end position="23"/>
    </location>
</feature>
<dbReference type="InterPro" id="IPR013083">
    <property type="entry name" value="Znf_RING/FYVE/PHD"/>
</dbReference>
<feature type="chain" id="PRO_5046616211" description="RING-type E3 ubiquitin transferase" evidence="15">
    <location>
        <begin position="24"/>
        <end position="548"/>
    </location>
</feature>
<evidence type="ECO:0000256" key="5">
    <source>
        <dbReference type="ARBA" id="ARBA00022692"/>
    </source>
</evidence>
<evidence type="ECO:0000313" key="17">
    <source>
        <dbReference type="EMBL" id="KAK5939481.1"/>
    </source>
</evidence>
<keyword evidence="4" id="KW-0808">Transferase</keyword>
<dbReference type="PANTHER" id="PTHR45977:SF4">
    <property type="entry name" value="RING-TYPE DOMAIN-CONTAINING PROTEIN"/>
    <property type="match status" value="1"/>
</dbReference>
<dbReference type="PROSITE" id="PS50089">
    <property type="entry name" value="ZF_RING_2"/>
    <property type="match status" value="1"/>
</dbReference>
<proteinExistence type="predicted"/>
<feature type="transmembrane region" description="Helical" evidence="14">
    <location>
        <begin position="208"/>
        <end position="234"/>
    </location>
</feature>
<evidence type="ECO:0000256" key="12">
    <source>
        <dbReference type="PROSITE-ProRule" id="PRU00175"/>
    </source>
</evidence>
<keyword evidence="7 12" id="KW-0863">Zinc-finger</keyword>
<evidence type="ECO:0000256" key="6">
    <source>
        <dbReference type="ARBA" id="ARBA00022723"/>
    </source>
</evidence>
<keyword evidence="5 14" id="KW-0812">Transmembrane</keyword>
<dbReference type="SMART" id="SM00184">
    <property type="entry name" value="RING"/>
    <property type="match status" value="1"/>
</dbReference>
<dbReference type="SUPFAM" id="SSF57850">
    <property type="entry name" value="RING/U-box"/>
    <property type="match status" value="1"/>
</dbReference>
<feature type="compositionally biased region" description="Polar residues" evidence="13">
    <location>
        <begin position="294"/>
        <end position="307"/>
    </location>
</feature>
<evidence type="ECO:0000256" key="8">
    <source>
        <dbReference type="ARBA" id="ARBA00022786"/>
    </source>
</evidence>
<dbReference type="RefSeq" id="XP_064727571.1">
    <property type="nucleotide sequence ID" value="XM_064876264.1"/>
</dbReference>
<feature type="region of interest" description="Disordered" evidence="13">
    <location>
        <begin position="275"/>
        <end position="333"/>
    </location>
</feature>
<evidence type="ECO:0000256" key="4">
    <source>
        <dbReference type="ARBA" id="ARBA00022679"/>
    </source>
</evidence>
<comment type="caution">
    <text evidence="17">The sequence shown here is derived from an EMBL/GenBank/DDBJ whole genome shotgun (WGS) entry which is preliminary data.</text>
</comment>
<evidence type="ECO:0000256" key="1">
    <source>
        <dbReference type="ARBA" id="ARBA00000900"/>
    </source>
</evidence>
<evidence type="ECO:0000256" key="2">
    <source>
        <dbReference type="ARBA" id="ARBA00004141"/>
    </source>
</evidence>
<dbReference type="CDD" id="cd16454">
    <property type="entry name" value="RING-H2_PA-TM-RING"/>
    <property type="match status" value="1"/>
</dbReference>
<feature type="compositionally biased region" description="Polar residues" evidence="13">
    <location>
        <begin position="184"/>
        <end position="203"/>
    </location>
</feature>
<feature type="region of interest" description="Disordered" evidence="13">
    <location>
        <begin position="171"/>
        <end position="203"/>
    </location>
</feature>
<dbReference type="Proteomes" id="UP001334248">
    <property type="component" value="Unassembled WGS sequence"/>
</dbReference>
<evidence type="ECO:0000256" key="13">
    <source>
        <dbReference type="SAM" id="MobiDB-lite"/>
    </source>
</evidence>
<organism evidence="17 18">
    <name type="scientific">Knufia obscura</name>
    <dbReference type="NCBI Taxonomy" id="1635080"/>
    <lineage>
        <taxon>Eukaryota</taxon>
        <taxon>Fungi</taxon>
        <taxon>Dikarya</taxon>
        <taxon>Ascomycota</taxon>
        <taxon>Pezizomycotina</taxon>
        <taxon>Eurotiomycetes</taxon>
        <taxon>Chaetothyriomycetidae</taxon>
        <taxon>Chaetothyriales</taxon>
        <taxon>Trichomeriaceae</taxon>
        <taxon>Knufia</taxon>
    </lineage>
</organism>
<dbReference type="InterPro" id="IPR001841">
    <property type="entry name" value="Znf_RING"/>
</dbReference>
<keyword evidence="8" id="KW-0833">Ubl conjugation pathway</keyword>
<dbReference type="Pfam" id="PF13639">
    <property type="entry name" value="zf-RING_2"/>
    <property type="match status" value="1"/>
</dbReference>
<accession>A0ABR0RFT3</accession>
<comment type="subcellular location">
    <subcellularLocation>
        <location evidence="2">Membrane</location>
        <topology evidence="2">Multi-pass membrane protein</topology>
    </subcellularLocation>
</comment>
<evidence type="ECO:0000259" key="16">
    <source>
        <dbReference type="PROSITE" id="PS50089"/>
    </source>
</evidence>